<evidence type="ECO:0000256" key="13">
    <source>
        <dbReference type="RuleBase" id="RU003860"/>
    </source>
</evidence>
<keyword evidence="6" id="KW-0808">Transferase</keyword>
<dbReference type="GO" id="GO:0042281">
    <property type="term" value="F:dolichyl pyrophosphate Man9GlcNAc2 alpha-1,3-glucosyltransferase activity"/>
    <property type="evidence" value="ECO:0007669"/>
    <property type="project" value="UniProtKB-EC"/>
</dbReference>
<comment type="similarity">
    <text evidence="3">Belongs to the ALG6/ALG8 glucosyltransferase family.</text>
</comment>
<evidence type="ECO:0000256" key="2">
    <source>
        <dbReference type="ARBA" id="ARBA00004922"/>
    </source>
</evidence>
<dbReference type="Pfam" id="PF03155">
    <property type="entry name" value="Alg6_Alg8"/>
    <property type="match status" value="1"/>
</dbReference>
<accession>A0A1B0CYC9</accession>
<dbReference type="Gene3D" id="3.30.300.90">
    <property type="entry name" value="BolA-like"/>
    <property type="match status" value="1"/>
</dbReference>
<keyword evidence="8" id="KW-0256">Endoplasmic reticulum</keyword>
<dbReference type="PANTHER" id="PTHR12413">
    <property type="entry name" value="DOLICHYL GLYCOSYLTRANSFERASE"/>
    <property type="match status" value="1"/>
</dbReference>
<dbReference type="InterPro" id="IPR004856">
    <property type="entry name" value="Glyco_trans_ALG6/ALG8"/>
</dbReference>
<evidence type="ECO:0000256" key="6">
    <source>
        <dbReference type="ARBA" id="ARBA00022679"/>
    </source>
</evidence>
<dbReference type="PANTHER" id="PTHR12413:SF1">
    <property type="entry name" value="DOLICHYL PYROPHOSPHATE MAN9GLCNAC2 ALPHA-1,3-GLUCOSYLTRANSFERASE"/>
    <property type="match status" value="1"/>
</dbReference>
<dbReference type="VEuPathDB" id="VectorBase:PPAPM1_006910"/>
<dbReference type="Pfam" id="PF01722">
    <property type="entry name" value="BolA"/>
    <property type="match status" value="1"/>
</dbReference>
<reference evidence="14" key="1">
    <citation type="submission" date="2022-08" db="UniProtKB">
        <authorList>
            <consortium name="EnsemblMetazoa"/>
        </authorList>
    </citation>
    <scope>IDENTIFICATION</scope>
    <source>
        <strain evidence="14">Israel</strain>
    </source>
</reference>
<evidence type="ECO:0000313" key="14">
    <source>
        <dbReference type="EnsemblMetazoa" id="PPAI000003-PA"/>
    </source>
</evidence>
<evidence type="ECO:0000256" key="11">
    <source>
        <dbReference type="ARBA" id="ARBA00032921"/>
    </source>
</evidence>
<evidence type="ECO:0000256" key="5">
    <source>
        <dbReference type="ARBA" id="ARBA00022676"/>
    </source>
</evidence>
<evidence type="ECO:0000256" key="3">
    <source>
        <dbReference type="ARBA" id="ARBA00008715"/>
    </source>
</evidence>
<dbReference type="InterPro" id="IPR036065">
    <property type="entry name" value="BolA-like_sf"/>
</dbReference>
<comment type="subcellular location">
    <subcellularLocation>
        <location evidence="1">Endoplasmic reticulum membrane</location>
        <topology evidence="1">Multi-pass membrane protein</topology>
    </subcellularLocation>
</comment>
<dbReference type="InterPro" id="IPR002634">
    <property type="entry name" value="BolA"/>
</dbReference>
<name>A0A1B0CYC9_PHLPP</name>
<evidence type="ECO:0000256" key="4">
    <source>
        <dbReference type="ARBA" id="ARBA00011937"/>
    </source>
</evidence>
<keyword evidence="15" id="KW-1185">Reference proteome</keyword>
<proteinExistence type="inferred from homology"/>
<dbReference type="Proteomes" id="UP000092462">
    <property type="component" value="Unassembled WGS sequence"/>
</dbReference>
<evidence type="ECO:0000256" key="1">
    <source>
        <dbReference type="ARBA" id="ARBA00004477"/>
    </source>
</evidence>
<protein>
    <recommendedName>
        <fullName evidence="4">dolichyl-P-Glc:Man9GlcNAc2-PP-dolichol alpha-1,3-glucosyltransferase</fullName>
        <ecNumber evidence="4">2.4.1.267</ecNumber>
    </recommendedName>
    <alternativeName>
        <fullName evidence="12">Asparagine-linked glycosylation protein 6 homolog</fullName>
    </alternativeName>
    <alternativeName>
        <fullName evidence="11">Dol-P-Glc:Man(9)GlcNAc(2)-PP-Dol alpha-1,3-glucosyltransferase</fullName>
    </alternativeName>
</protein>
<evidence type="ECO:0000256" key="12">
    <source>
        <dbReference type="ARBA" id="ARBA00033252"/>
    </source>
</evidence>
<organism evidence="14 15">
    <name type="scientific">Phlebotomus papatasi</name>
    <name type="common">Sandfly</name>
    <dbReference type="NCBI Taxonomy" id="29031"/>
    <lineage>
        <taxon>Eukaryota</taxon>
        <taxon>Metazoa</taxon>
        <taxon>Ecdysozoa</taxon>
        <taxon>Arthropoda</taxon>
        <taxon>Hexapoda</taxon>
        <taxon>Insecta</taxon>
        <taxon>Pterygota</taxon>
        <taxon>Neoptera</taxon>
        <taxon>Endopterygota</taxon>
        <taxon>Diptera</taxon>
        <taxon>Nematocera</taxon>
        <taxon>Psychodoidea</taxon>
        <taxon>Psychodidae</taxon>
        <taxon>Phlebotomus</taxon>
        <taxon>Phlebotomus</taxon>
    </lineage>
</organism>
<dbReference type="EC" id="2.4.1.267" evidence="4"/>
<evidence type="ECO:0000256" key="9">
    <source>
        <dbReference type="ARBA" id="ARBA00022989"/>
    </source>
</evidence>
<dbReference type="VEuPathDB" id="VectorBase:PPAI000003"/>
<keyword evidence="10" id="KW-0472">Membrane</keyword>
<evidence type="ECO:0000256" key="7">
    <source>
        <dbReference type="ARBA" id="ARBA00022692"/>
    </source>
</evidence>
<keyword evidence="5" id="KW-0328">Glycosyltransferase</keyword>
<evidence type="ECO:0000313" key="15">
    <source>
        <dbReference type="Proteomes" id="UP000092462"/>
    </source>
</evidence>
<sequence length="255" mass="28831">MAIYCLTATIASVLPSSINLFINSSKKNFLLSLINASLGFFLFSFQVHEKSILLVTLPVILAFPLDPVMCIWLLEIATFSMFPLLQKDGLFVAFLGLQGIFLLSIRLFHLLGSKLEKRNMDFLLLGHFNLSRKTSWKDTLTLWGFYLSLTGQISLLIGQEFIKPPENLPYLYPYLISAFSGLHFMAFFLYFNEVVDESDGCGGKFSVIVVSALFEGKPHLQRHRLVNSALAEELKTIHAFSQKTYTPAQWTEVSK</sequence>
<dbReference type="SUPFAM" id="SSF82657">
    <property type="entry name" value="BolA-like"/>
    <property type="match status" value="1"/>
</dbReference>
<dbReference type="EnsemblMetazoa" id="PPAI000003-RA">
    <property type="protein sequence ID" value="PPAI000003-PA"/>
    <property type="gene ID" value="PPAI000003"/>
</dbReference>
<evidence type="ECO:0000256" key="10">
    <source>
        <dbReference type="ARBA" id="ARBA00023136"/>
    </source>
</evidence>
<evidence type="ECO:0000256" key="8">
    <source>
        <dbReference type="ARBA" id="ARBA00022824"/>
    </source>
</evidence>
<dbReference type="EMBL" id="AJVK01000004">
    <property type="status" value="NOT_ANNOTATED_CDS"/>
    <property type="molecule type" value="Genomic_DNA"/>
</dbReference>
<dbReference type="AlphaFoldDB" id="A0A1B0CYC9"/>
<dbReference type="GO" id="GO:0005789">
    <property type="term" value="C:endoplasmic reticulum membrane"/>
    <property type="evidence" value="ECO:0007669"/>
    <property type="project" value="UniProtKB-SubCell"/>
</dbReference>
<keyword evidence="7" id="KW-0812">Transmembrane</keyword>
<comment type="similarity">
    <text evidence="13">Belongs to the BolA/IbaG family.</text>
</comment>
<comment type="pathway">
    <text evidence="2">Protein modification; protein glycosylation.</text>
</comment>
<keyword evidence="9" id="KW-1133">Transmembrane helix</keyword>